<evidence type="ECO:0000256" key="1">
    <source>
        <dbReference type="SAM" id="SignalP"/>
    </source>
</evidence>
<sequence length="110" mass="12204">MKSLNKPLFFWLIFLSVSVSALEGPFVSDGAPKVRVSSSGGVTIYRMPSSANCYGDKINLESTESVDFRKMALSMVIAAQLSGKKINAWIDRYDSTTPQRCKLAFMEIEQ</sequence>
<gene>
    <name evidence="2" type="ORF">ACCI51_08155</name>
</gene>
<evidence type="ECO:0000313" key="2">
    <source>
        <dbReference type="EMBL" id="MFA0790518.1"/>
    </source>
</evidence>
<feature type="chain" id="PRO_5046672216" evidence="1">
    <location>
        <begin position="22"/>
        <end position="110"/>
    </location>
</feature>
<proteinExistence type="predicted"/>
<keyword evidence="1" id="KW-0732">Signal</keyword>
<comment type="caution">
    <text evidence="2">The sequence shown here is derived from an EMBL/GenBank/DDBJ whole genome shotgun (WGS) entry which is preliminary data.</text>
</comment>
<organism evidence="2 3">
    <name type="scientific">Microbulbifer echini</name>
    <dbReference type="NCBI Taxonomy" id="1529067"/>
    <lineage>
        <taxon>Bacteria</taxon>
        <taxon>Pseudomonadati</taxon>
        <taxon>Pseudomonadota</taxon>
        <taxon>Gammaproteobacteria</taxon>
        <taxon>Cellvibrionales</taxon>
        <taxon>Microbulbiferaceae</taxon>
        <taxon>Microbulbifer</taxon>
    </lineage>
</organism>
<dbReference type="Proteomes" id="UP001569414">
    <property type="component" value="Unassembled WGS sequence"/>
</dbReference>
<keyword evidence="3" id="KW-1185">Reference proteome</keyword>
<protein>
    <submittedName>
        <fullName evidence="2">Uncharacterized protein</fullName>
    </submittedName>
</protein>
<dbReference type="RefSeq" id="WP_371843240.1">
    <property type="nucleotide sequence ID" value="NZ_JBGMEL010000006.1"/>
</dbReference>
<accession>A0ABV4NNA5</accession>
<feature type="signal peptide" evidence="1">
    <location>
        <begin position="1"/>
        <end position="21"/>
    </location>
</feature>
<reference evidence="2 3" key="1">
    <citation type="submission" date="2024-08" db="EMBL/GenBank/DDBJ databases">
        <authorList>
            <person name="Ishaq N."/>
        </authorList>
    </citation>
    <scope>NUCLEOTIDE SEQUENCE [LARGE SCALE GENOMIC DNA]</scope>
    <source>
        <strain evidence="2 3">JCM 30400</strain>
    </source>
</reference>
<name>A0ABV4NNA5_9GAMM</name>
<dbReference type="EMBL" id="JBGMEL010000006">
    <property type="protein sequence ID" value="MFA0790518.1"/>
    <property type="molecule type" value="Genomic_DNA"/>
</dbReference>
<evidence type="ECO:0000313" key="3">
    <source>
        <dbReference type="Proteomes" id="UP001569414"/>
    </source>
</evidence>